<sequence>MSGRTFRPSRRTVLTAAGAAGLMCATEGVAVAGGDGTERALSIGRSSRVQLTLPRPDGRLPVGTMSLQLIDHSRPDPWTSPARRELMVSLWYPAQHTRGFRRAAWLPPAATALYRQQVSAGLHTSLDAVDFPVTHAYENAPARAGLRGYPVVLFSPAYRTPRALGTALVEDLASRGFVVVTVDHTHEASMVEFPGGRLELSRQPASPTEQDISTALDVRRRDVRFVLRELARLASGGNPDAENRRLPPGLRSSLDLSRVGVFGHSLGGDTAAEAMAQNPWIAAGANLDGSFSGTVAATGLDRPFLLMSNAGHGRDNDPSWALFWSHLRGWRLNLRLRESGHQTFTDQSPLVQQLEAALPIPPQVVAALTEAVGTIDADRAVAAERAYLGAFFDLHLRHRDHHLLSQPSRRYPEIEFIP</sequence>
<evidence type="ECO:0000313" key="5">
    <source>
        <dbReference type="Proteomes" id="UP000558997"/>
    </source>
</evidence>
<dbReference type="PANTHER" id="PTHR10272">
    <property type="entry name" value="PLATELET-ACTIVATING FACTOR ACETYLHYDROLASE"/>
    <property type="match status" value="1"/>
</dbReference>
<dbReference type="SUPFAM" id="SSF53474">
    <property type="entry name" value="alpha/beta-Hydrolases"/>
    <property type="match status" value="1"/>
</dbReference>
<dbReference type="Proteomes" id="UP000558997">
    <property type="component" value="Unassembled WGS sequence"/>
</dbReference>
<dbReference type="Gene3D" id="3.40.50.1820">
    <property type="entry name" value="alpha/beta hydrolase"/>
    <property type="match status" value="1"/>
</dbReference>
<gene>
    <name evidence="4" type="ORF">HDA44_001739</name>
</gene>
<dbReference type="EMBL" id="JACHNF010000001">
    <property type="protein sequence ID" value="MBB5978398.1"/>
    <property type="molecule type" value="Genomic_DNA"/>
</dbReference>
<dbReference type="InterPro" id="IPR029058">
    <property type="entry name" value="AB_hydrolase_fold"/>
</dbReference>
<evidence type="ECO:0000256" key="2">
    <source>
        <dbReference type="ARBA" id="ARBA00022963"/>
    </source>
</evidence>
<dbReference type="InterPro" id="IPR006311">
    <property type="entry name" value="TAT_signal"/>
</dbReference>
<dbReference type="GO" id="GO:0003847">
    <property type="term" value="F:1-alkyl-2-acetylglycerophosphocholine esterase activity"/>
    <property type="evidence" value="ECO:0007669"/>
    <property type="project" value="TreeGrafter"/>
</dbReference>
<dbReference type="PROSITE" id="PS51318">
    <property type="entry name" value="TAT"/>
    <property type="match status" value="1"/>
</dbReference>
<proteinExistence type="predicted"/>
<keyword evidence="1 4" id="KW-0378">Hydrolase</keyword>
<dbReference type="GO" id="GO:0016042">
    <property type="term" value="P:lipid catabolic process"/>
    <property type="evidence" value="ECO:0007669"/>
    <property type="project" value="UniProtKB-KW"/>
</dbReference>
<dbReference type="PANTHER" id="PTHR10272:SF0">
    <property type="entry name" value="PLATELET-ACTIVATING FACTOR ACETYLHYDROLASE"/>
    <property type="match status" value="1"/>
</dbReference>
<evidence type="ECO:0000256" key="3">
    <source>
        <dbReference type="ARBA" id="ARBA00023098"/>
    </source>
</evidence>
<keyword evidence="5" id="KW-1185">Reference proteome</keyword>
<keyword evidence="3" id="KW-0443">Lipid metabolism</keyword>
<accession>A0A841DSQ6</accession>
<evidence type="ECO:0000313" key="4">
    <source>
        <dbReference type="EMBL" id="MBB5978398.1"/>
    </source>
</evidence>
<dbReference type="AlphaFoldDB" id="A0A841DSQ6"/>
<dbReference type="Pfam" id="PF03403">
    <property type="entry name" value="PAF-AH_p_II"/>
    <property type="match status" value="1"/>
</dbReference>
<comment type="caution">
    <text evidence="4">The sequence shown here is derived from an EMBL/GenBank/DDBJ whole genome shotgun (WGS) entry which is preliminary data.</text>
</comment>
<protein>
    <submittedName>
        <fullName evidence="4">Putative dienelactone hydrolase</fullName>
    </submittedName>
</protein>
<organism evidence="4 5">
    <name type="scientific">Kribbella solani</name>
    <dbReference type="NCBI Taxonomy" id="236067"/>
    <lineage>
        <taxon>Bacteria</taxon>
        <taxon>Bacillati</taxon>
        <taxon>Actinomycetota</taxon>
        <taxon>Actinomycetes</taxon>
        <taxon>Propionibacteriales</taxon>
        <taxon>Kribbellaceae</taxon>
        <taxon>Kribbella</taxon>
    </lineage>
</organism>
<dbReference type="RefSeq" id="WP_184832775.1">
    <property type="nucleotide sequence ID" value="NZ_BAAAVN010000004.1"/>
</dbReference>
<keyword evidence="2" id="KW-0442">Lipid degradation</keyword>
<name>A0A841DSQ6_9ACTN</name>
<evidence type="ECO:0000256" key="1">
    <source>
        <dbReference type="ARBA" id="ARBA00022801"/>
    </source>
</evidence>
<reference evidence="4 5" key="1">
    <citation type="submission" date="2020-08" db="EMBL/GenBank/DDBJ databases">
        <title>Sequencing the genomes of 1000 actinobacteria strains.</title>
        <authorList>
            <person name="Klenk H.-P."/>
        </authorList>
    </citation>
    <scope>NUCLEOTIDE SEQUENCE [LARGE SCALE GENOMIC DNA]</scope>
    <source>
        <strain evidence="4 5">DSM 17294</strain>
    </source>
</reference>